<gene>
    <name evidence="2" type="ORF">LXN57_40330</name>
</gene>
<keyword evidence="1" id="KW-0812">Transmembrane</keyword>
<keyword evidence="3" id="KW-1185">Reference proteome</keyword>
<dbReference type="RefSeq" id="WP_251803584.1">
    <property type="nucleotide sequence ID" value="NZ_JAMQOL010000066.1"/>
</dbReference>
<dbReference type="Proteomes" id="UP001523216">
    <property type="component" value="Unassembled WGS sequence"/>
</dbReference>
<protein>
    <submittedName>
        <fullName evidence="2">Uncharacterized protein</fullName>
    </submittedName>
</protein>
<evidence type="ECO:0000313" key="2">
    <source>
        <dbReference type="EMBL" id="MCM4083815.1"/>
    </source>
</evidence>
<feature type="transmembrane region" description="Helical" evidence="1">
    <location>
        <begin position="31"/>
        <end position="53"/>
    </location>
</feature>
<keyword evidence="1" id="KW-0472">Membrane</keyword>
<evidence type="ECO:0000256" key="1">
    <source>
        <dbReference type="SAM" id="Phobius"/>
    </source>
</evidence>
<evidence type="ECO:0000313" key="3">
    <source>
        <dbReference type="Proteomes" id="UP001523216"/>
    </source>
</evidence>
<keyword evidence="1" id="KW-1133">Transmembrane helix</keyword>
<sequence length="94" mass="9517">MTISSLITALAVGTTFGLGGWWLIPAGRSVPFWVPLAVAVSAAMLATVVVRLAGIDTSGVTAVEVVVQMVFAGTGVGLVAATADRRFDGAGRSR</sequence>
<name>A0ABT0YCM4_9ACTN</name>
<reference evidence="2 3" key="1">
    <citation type="submission" date="2022-06" db="EMBL/GenBank/DDBJ databases">
        <title>Actinoplanes abujensis sp. nov., isolated from Nigerian arid soil.</title>
        <authorList>
            <person name="Ding P."/>
        </authorList>
    </citation>
    <scope>NUCLEOTIDE SEQUENCE [LARGE SCALE GENOMIC DNA]</scope>
    <source>
        <strain evidence="3">TRM88002</strain>
    </source>
</reference>
<feature type="transmembrane region" description="Helical" evidence="1">
    <location>
        <begin position="65"/>
        <end position="83"/>
    </location>
</feature>
<proteinExistence type="predicted"/>
<dbReference type="EMBL" id="JAMQOL010000066">
    <property type="protein sequence ID" value="MCM4083815.1"/>
    <property type="molecule type" value="Genomic_DNA"/>
</dbReference>
<organism evidence="2 3">
    <name type="scientific">Paractinoplanes hotanensis</name>
    <dbReference type="NCBI Taxonomy" id="2906497"/>
    <lineage>
        <taxon>Bacteria</taxon>
        <taxon>Bacillati</taxon>
        <taxon>Actinomycetota</taxon>
        <taxon>Actinomycetes</taxon>
        <taxon>Micromonosporales</taxon>
        <taxon>Micromonosporaceae</taxon>
        <taxon>Paractinoplanes</taxon>
    </lineage>
</organism>
<accession>A0ABT0YCM4</accession>
<comment type="caution">
    <text evidence="2">The sequence shown here is derived from an EMBL/GenBank/DDBJ whole genome shotgun (WGS) entry which is preliminary data.</text>
</comment>
<feature type="transmembrane region" description="Helical" evidence="1">
    <location>
        <begin position="6"/>
        <end position="24"/>
    </location>
</feature>